<name>A0A9D3VUW2_9ROSI</name>
<dbReference type="EMBL" id="JAIQCV010000005">
    <property type="protein sequence ID" value="KAH1096496.1"/>
    <property type="molecule type" value="Genomic_DNA"/>
</dbReference>
<sequence length="137" mass="15297">MFMFMTASNPSHKSINHHLLQPSNFSSEFSPYGSSCKTGISKGSGDLQQELVLHVPCNQETVLRARGEPSNLRARRRCNRQGNGVGFDETRVQPAGPGGVYRWPICWLGEHNLDPSAQRFVEELAQKCRGHLALTLY</sequence>
<protein>
    <submittedName>
        <fullName evidence="1">Uncharacterized protein</fullName>
    </submittedName>
</protein>
<gene>
    <name evidence="1" type="ORF">J1N35_013417</name>
</gene>
<keyword evidence="2" id="KW-1185">Reference proteome</keyword>
<accession>A0A9D3VUW2</accession>
<comment type="caution">
    <text evidence="1">The sequence shown here is derived from an EMBL/GenBank/DDBJ whole genome shotgun (WGS) entry which is preliminary data.</text>
</comment>
<proteinExistence type="predicted"/>
<dbReference type="Proteomes" id="UP000828251">
    <property type="component" value="Unassembled WGS sequence"/>
</dbReference>
<evidence type="ECO:0000313" key="2">
    <source>
        <dbReference type="Proteomes" id="UP000828251"/>
    </source>
</evidence>
<organism evidence="1 2">
    <name type="scientific">Gossypium stocksii</name>
    <dbReference type="NCBI Taxonomy" id="47602"/>
    <lineage>
        <taxon>Eukaryota</taxon>
        <taxon>Viridiplantae</taxon>
        <taxon>Streptophyta</taxon>
        <taxon>Embryophyta</taxon>
        <taxon>Tracheophyta</taxon>
        <taxon>Spermatophyta</taxon>
        <taxon>Magnoliopsida</taxon>
        <taxon>eudicotyledons</taxon>
        <taxon>Gunneridae</taxon>
        <taxon>Pentapetalae</taxon>
        <taxon>rosids</taxon>
        <taxon>malvids</taxon>
        <taxon>Malvales</taxon>
        <taxon>Malvaceae</taxon>
        <taxon>Malvoideae</taxon>
        <taxon>Gossypium</taxon>
    </lineage>
</organism>
<evidence type="ECO:0000313" key="1">
    <source>
        <dbReference type="EMBL" id="KAH1096496.1"/>
    </source>
</evidence>
<reference evidence="1 2" key="1">
    <citation type="journal article" date="2021" name="Plant Biotechnol. J.">
        <title>Multi-omics assisted identification of the key and species-specific regulatory components of drought-tolerant mechanisms in Gossypium stocksii.</title>
        <authorList>
            <person name="Yu D."/>
            <person name="Ke L."/>
            <person name="Zhang D."/>
            <person name="Wu Y."/>
            <person name="Sun Y."/>
            <person name="Mei J."/>
            <person name="Sun J."/>
            <person name="Sun Y."/>
        </authorList>
    </citation>
    <scope>NUCLEOTIDE SEQUENCE [LARGE SCALE GENOMIC DNA]</scope>
    <source>
        <strain evidence="2">cv. E1</strain>
        <tissue evidence="1">Leaf</tissue>
    </source>
</reference>
<dbReference type="AlphaFoldDB" id="A0A9D3VUW2"/>